<dbReference type="Proteomes" id="UP001519460">
    <property type="component" value="Unassembled WGS sequence"/>
</dbReference>
<evidence type="ECO:0000313" key="2">
    <source>
        <dbReference type="EMBL" id="KAK7476680.1"/>
    </source>
</evidence>
<dbReference type="EMBL" id="JACVVK020000369">
    <property type="protein sequence ID" value="KAK7476680.1"/>
    <property type="molecule type" value="Genomic_DNA"/>
</dbReference>
<evidence type="ECO:0000256" key="1">
    <source>
        <dbReference type="SAM" id="MobiDB-lite"/>
    </source>
</evidence>
<accession>A0ABD0JPN7</accession>
<sequence>MRVVTVAAMDALVGFTHKARDVSQLQPTNLLGNLVNLHRHRMPGHTEGIRGYGGGGVPVREEKGDGGGDGWGDGAVRSAVETTKKSMASTQMLLCCRPP</sequence>
<feature type="region of interest" description="Disordered" evidence="1">
    <location>
        <begin position="45"/>
        <end position="73"/>
    </location>
</feature>
<reference evidence="2 3" key="1">
    <citation type="journal article" date="2023" name="Sci. Data">
        <title>Genome assembly of the Korean intertidal mud-creeper Batillaria attramentaria.</title>
        <authorList>
            <person name="Patra A.K."/>
            <person name="Ho P.T."/>
            <person name="Jun S."/>
            <person name="Lee S.J."/>
            <person name="Kim Y."/>
            <person name="Won Y.J."/>
        </authorList>
    </citation>
    <scope>NUCLEOTIDE SEQUENCE [LARGE SCALE GENOMIC DNA]</scope>
    <source>
        <strain evidence="2">Wonlab-2016</strain>
    </source>
</reference>
<proteinExistence type="predicted"/>
<organism evidence="2 3">
    <name type="scientific">Batillaria attramentaria</name>
    <dbReference type="NCBI Taxonomy" id="370345"/>
    <lineage>
        <taxon>Eukaryota</taxon>
        <taxon>Metazoa</taxon>
        <taxon>Spiralia</taxon>
        <taxon>Lophotrochozoa</taxon>
        <taxon>Mollusca</taxon>
        <taxon>Gastropoda</taxon>
        <taxon>Caenogastropoda</taxon>
        <taxon>Sorbeoconcha</taxon>
        <taxon>Cerithioidea</taxon>
        <taxon>Batillariidae</taxon>
        <taxon>Batillaria</taxon>
    </lineage>
</organism>
<comment type="caution">
    <text evidence="2">The sequence shown here is derived from an EMBL/GenBank/DDBJ whole genome shotgun (WGS) entry which is preliminary data.</text>
</comment>
<name>A0ABD0JPN7_9CAEN</name>
<dbReference type="AlphaFoldDB" id="A0ABD0JPN7"/>
<keyword evidence="3" id="KW-1185">Reference proteome</keyword>
<protein>
    <submittedName>
        <fullName evidence="2">Uncharacterized protein</fullName>
    </submittedName>
</protein>
<gene>
    <name evidence="2" type="ORF">BaRGS_00032078</name>
</gene>
<evidence type="ECO:0000313" key="3">
    <source>
        <dbReference type="Proteomes" id="UP001519460"/>
    </source>
</evidence>